<dbReference type="AlphaFoldDB" id="A0A5D2FLH3"/>
<dbReference type="EMBL" id="CM017695">
    <property type="protein sequence ID" value="TYH06977.1"/>
    <property type="molecule type" value="Genomic_DNA"/>
</dbReference>
<proteinExistence type="predicted"/>
<feature type="compositionally biased region" description="Polar residues" evidence="1">
    <location>
        <begin position="28"/>
        <end position="39"/>
    </location>
</feature>
<organism evidence="2 3">
    <name type="scientific">Gossypium darwinii</name>
    <name type="common">Darwin's cotton</name>
    <name type="synonym">Gossypium barbadense var. darwinii</name>
    <dbReference type="NCBI Taxonomy" id="34276"/>
    <lineage>
        <taxon>Eukaryota</taxon>
        <taxon>Viridiplantae</taxon>
        <taxon>Streptophyta</taxon>
        <taxon>Embryophyta</taxon>
        <taxon>Tracheophyta</taxon>
        <taxon>Spermatophyta</taxon>
        <taxon>Magnoliopsida</taxon>
        <taxon>eudicotyledons</taxon>
        <taxon>Gunneridae</taxon>
        <taxon>Pentapetalae</taxon>
        <taxon>rosids</taxon>
        <taxon>malvids</taxon>
        <taxon>Malvales</taxon>
        <taxon>Malvaceae</taxon>
        <taxon>Malvoideae</taxon>
        <taxon>Gossypium</taxon>
    </lineage>
</organism>
<evidence type="ECO:0000256" key="1">
    <source>
        <dbReference type="SAM" id="MobiDB-lite"/>
    </source>
</evidence>
<protein>
    <submittedName>
        <fullName evidence="2">Uncharacterized protein</fullName>
    </submittedName>
</protein>
<reference evidence="2 3" key="1">
    <citation type="submission" date="2019-06" db="EMBL/GenBank/DDBJ databases">
        <title>WGS assembly of Gossypium darwinii.</title>
        <authorList>
            <person name="Chen Z.J."/>
            <person name="Sreedasyam A."/>
            <person name="Ando A."/>
            <person name="Song Q."/>
            <person name="De L."/>
            <person name="Hulse-Kemp A."/>
            <person name="Ding M."/>
            <person name="Ye W."/>
            <person name="Kirkbride R."/>
            <person name="Jenkins J."/>
            <person name="Plott C."/>
            <person name="Lovell J."/>
            <person name="Lin Y.-M."/>
            <person name="Vaughn R."/>
            <person name="Liu B."/>
            <person name="Li W."/>
            <person name="Simpson S."/>
            <person name="Scheffler B."/>
            <person name="Saski C."/>
            <person name="Grover C."/>
            <person name="Hu G."/>
            <person name="Conover J."/>
            <person name="Carlson J."/>
            <person name="Shu S."/>
            <person name="Boston L."/>
            <person name="Williams M."/>
            <person name="Peterson D."/>
            <person name="Mcgee K."/>
            <person name="Jones D."/>
            <person name="Wendel J."/>
            <person name="Stelly D."/>
            <person name="Grimwood J."/>
            <person name="Schmutz J."/>
        </authorList>
    </citation>
    <scope>NUCLEOTIDE SEQUENCE [LARGE SCALE GENOMIC DNA]</scope>
    <source>
        <strain evidence="2">1808015.09</strain>
    </source>
</reference>
<evidence type="ECO:0000313" key="3">
    <source>
        <dbReference type="Proteomes" id="UP000323506"/>
    </source>
</evidence>
<feature type="region of interest" description="Disordered" evidence="1">
    <location>
        <begin position="1"/>
        <end position="73"/>
    </location>
</feature>
<dbReference type="Proteomes" id="UP000323506">
    <property type="component" value="Chromosome A08"/>
</dbReference>
<gene>
    <name evidence="2" type="ORF">ES288_A08G196200v1</name>
</gene>
<keyword evidence="3" id="KW-1185">Reference proteome</keyword>
<evidence type="ECO:0000313" key="2">
    <source>
        <dbReference type="EMBL" id="TYH06977.1"/>
    </source>
</evidence>
<accession>A0A5D2FLH3</accession>
<sequence length="98" mass="11325">MSARLKAIAVTEKPQTGNNCQSKKKRNVLSQTYPNSKYQPNLFPKLEEKKSDPRKGEGKSFEHEQWRLIEPSPISKQTRGTLEVLDPSQEVFHCYLLH</sequence>
<name>A0A5D2FLH3_GOSDA</name>
<feature type="compositionally biased region" description="Basic and acidic residues" evidence="1">
    <location>
        <begin position="45"/>
        <end position="67"/>
    </location>
</feature>